<accession>A0A432YVM9</accession>
<organism evidence="1 2">
    <name type="scientific">Idiomarina piscisalsi</name>
    <dbReference type="NCBI Taxonomy" id="1096243"/>
    <lineage>
        <taxon>Bacteria</taxon>
        <taxon>Pseudomonadati</taxon>
        <taxon>Pseudomonadota</taxon>
        <taxon>Gammaproteobacteria</taxon>
        <taxon>Alteromonadales</taxon>
        <taxon>Idiomarinaceae</taxon>
        <taxon>Idiomarina</taxon>
    </lineage>
</organism>
<sequence>MDLPEVFNDWSWSQQSISSLDNIVSYHLEQPYRPDWELIDKAYDSCVGGRNIIWLCTINNRQWRFYEADDNQWVLIEAKREANDVTLDGPLVPIYFEEKTDKKVWAYLALGTVDFLQQSLLSIYNKKIESFESINRRKDIWHLKSGMGTVTFSQKGDNVILVHTVPK</sequence>
<evidence type="ECO:0000313" key="1">
    <source>
        <dbReference type="EMBL" id="RUO67384.1"/>
    </source>
</evidence>
<dbReference type="AlphaFoldDB" id="A0A432YVM9"/>
<protein>
    <submittedName>
        <fullName evidence="1">Uncharacterized protein</fullName>
    </submittedName>
</protein>
<dbReference type="EMBL" id="PIQA01000001">
    <property type="protein sequence ID" value="RUO67384.1"/>
    <property type="molecule type" value="Genomic_DNA"/>
</dbReference>
<name>A0A432YVM9_9GAMM</name>
<evidence type="ECO:0000313" key="2">
    <source>
        <dbReference type="Proteomes" id="UP000288361"/>
    </source>
</evidence>
<gene>
    <name evidence="1" type="ORF">CWI73_00510</name>
</gene>
<comment type="caution">
    <text evidence="1">The sequence shown here is derived from an EMBL/GenBank/DDBJ whole genome shotgun (WGS) entry which is preliminary data.</text>
</comment>
<dbReference type="Proteomes" id="UP000288361">
    <property type="component" value="Unassembled WGS sequence"/>
</dbReference>
<proteinExistence type="predicted"/>
<reference evidence="1 2" key="1">
    <citation type="journal article" date="2011" name="Front. Microbiol.">
        <title>Genomic signatures of strain selection and enhancement in Bacillus atrophaeus var. globigii, a historical biowarfare simulant.</title>
        <authorList>
            <person name="Gibbons H.S."/>
            <person name="Broomall S.M."/>
            <person name="McNew L.A."/>
            <person name="Daligault H."/>
            <person name="Chapman C."/>
            <person name="Bruce D."/>
            <person name="Karavis M."/>
            <person name="Krepps M."/>
            <person name="McGregor P.A."/>
            <person name="Hong C."/>
            <person name="Park K.H."/>
            <person name="Akmal A."/>
            <person name="Feldman A."/>
            <person name="Lin J.S."/>
            <person name="Chang W.E."/>
            <person name="Higgs B.W."/>
            <person name="Demirev P."/>
            <person name="Lindquist J."/>
            <person name="Liem A."/>
            <person name="Fochler E."/>
            <person name="Read T.D."/>
            <person name="Tapia R."/>
            <person name="Johnson S."/>
            <person name="Bishop-Lilly K.A."/>
            <person name="Detter C."/>
            <person name="Han C."/>
            <person name="Sozhamannan S."/>
            <person name="Rosenzweig C.N."/>
            <person name="Skowronski E.W."/>
        </authorList>
    </citation>
    <scope>NUCLEOTIDE SEQUENCE [LARGE SCALE GENOMIC DNA]</scope>
    <source>
        <strain evidence="1 2">TPS4-2</strain>
    </source>
</reference>
<dbReference type="RefSeq" id="WP_126751058.1">
    <property type="nucleotide sequence ID" value="NZ_JBHUMT010000016.1"/>
</dbReference>